<name>A0A4Q2DF79_9AGAR</name>
<comment type="caution">
    <text evidence="2">The sequence shown here is derived from an EMBL/GenBank/DDBJ whole genome shotgun (WGS) entry which is preliminary data.</text>
</comment>
<dbReference type="Proteomes" id="UP000290288">
    <property type="component" value="Unassembled WGS sequence"/>
</dbReference>
<evidence type="ECO:0000313" key="3">
    <source>
        <dbReference type="Proteomes" id="UP000290288"/>
    </source>
</evidence>
<sequence>MSSIRLSLPFLSSSHHRRVNQEHRIFITLMLFIAVYRTMIGAKRFASPHAEIPTTPTTEQRASYFQNHHHTDASRHHLSYDVGVKHFTRQHAEIRSPTHRTSFKCPQHEIRRRRTWKGHMTNRNSRTPIPTPQPGFRSPRDDPARGPYWGSEYLTFNLGADDGGTMGCAPGMICALCQGYLSSVTRKYSLSHVEKAKAIPVAMNIGLKYLASQASQAQAPKSSFEHTSKHPARPLQRILFPNLSDFSLCFVSSSEFASSRIALTLLF</sequence>
<keyword evidence="3" id="KW-1185">Reference proteome</keyword>
<dbReference type="AlphaFoldDB" id="A0A4Q2DF79"/>
<protein>
    <submittedName>
        <fullName evidence="2">Uncharacterized protein</fullName>
    </submittedName>
</protein>
<accession>A0A4Q2DF79</accession>
<feature type="region of interest" description="Disordered" evidence="1">
    <location>
        <begin position="118"/>
        <end position="144"/>
    </location>
</feature>
<dbReference type="EMBL" id="SDEE01000348">
    <property type="protein sequence ID" value="RXW17354.1"/>
    <property type="molecule type" value="Genomic_DNA"/>
</dbReference>
<reference evidence="2 3" key="1">
    <citation type="submission" date="2019-01" db="EMBL/GenBank/DDBJ databases">
        <title>Draft genome sequence of Psathyrella aberdarensis IHI B618.</title>
        <authorList>
            <person name="Buettner E."/>
            <person name="Kellner H."/>
        </authorList>
    </citation>
    <scope>NUCLEOTIDE SEQUENCE [LARGE SCALE GENOMIC DNA]</scope>
    <source>
        <strain evidence="2 3">IHI B618</strain>
    </source>
</reference>
<proteinExistence type="predicted"/>
<organism evidence="2 3">
    <name type="scientific">Candolleomyces aberdarensis</name>
    <dbReference type="NCBI Taxonomy" id="2316362"/>
    <lineage>
        <taxon>Eukaryota</taxon>
        <taxon>Fungi</taxon>
        <taxon>Dikarya</taxon>
        <taxon>Basidiomycota</taxon>
        <taxon>Agaricomycotina</taxon>
        <taxon>Agaricomycetes</taxon>
        <taxon>Agaricomycetidae</taxon>
        <taxon>Agaricales</taxon>
        <taxon>Agaricineae</taxon>
        <taxon>Psathyrellaceae</taxon>
        <taxon>Candolleomyces</taxon>
    </lineage>
</organism>
<dbReference type="OrthoDB" id="10587638at2759"/>
<evidence type="ECO:0000256" key="1">
    <source>
        <dbReference type="SAM" id="MobiDB-lite"/>
    </source>
</evidence>
<gene>
    <name evidence="2" type="ORF">EST38_g8505</name>
</gene>
<evidence type="ECO:0000313" key="2">
    <source>
        <dbReference type="EMBL" id="RXW17354.1"/>
    </source>
</evidence>